<sequence length="130" mass="14326">MAFASQPSFVMDCPEPRVLAEFYGELLGWTVEVEDDESWAEISHGETDFISFQQVADYRAPQWPGQEVPQQMHLDVAVENLDDAEAAVLRMGATKHECQPSERGSFRVFLDPAGHPFCLCSATGTADSGS</sequence>
<dbReference type="PATRIC" id="fig|1171373.8.peg.445"/>
<evidence type="ECO:0000259" key="1">
    <source>
        <dbReference type="Pfam" id="PF18029"/>
    </source>
</evidence>
<dbReference type="InterPro" id="IPR041581">
    <property type="entry name" value="Glyoxalase_6"/>
</dbReference>
<dbReference type="HOGENOM" id="CLU_108054_2_1_11"/>
<evidence type="ECO:0000313" key="2">
    <source>
        <dbReference type="EMBL" id="AFV88282.1"/>
    </source>
</evidence>
<dbReference type="PANTHER" id="PTHR35908:SF1">
    <property type="entry name" value="CONSERVED PROTEIN"/>
    <property type="match status" value="1"/>
</dbReference>
<dbReference type="PANTHER" id="PTHR35908">
    <property type="entry name" value="HYPOTHETICAL FUSION PROTEIN"/>
    <property type="match status" value="1"/>
</dbReference>
<accession>K7S141</accession>
<feature type="domain" description="Glyoxalase-like" evidence="1">
    <location>
        <begin position="9"/>
        <end position="120"/>
    </location>
</feature>
<dbReference type="RefSeq" id="WP_015069197.1">
    <property type="nucleotide sequence ID" value="NC_019395.1"/>
</dbReference>
<protein>
    <submittedName>
        <fullName evidence="2">Glyoxalase family protein</fullName>
    </submittedName>
</protein>
<dbReference type="EMBL" id="CP003493">
    <property type="protein sequence ID" value="AFV88282.1"/>
    <property type="molecule type" value="Genomic_DNA"/>
</dbReference>
<dbReference type="SUPFAM" id="SSF54593">
    <property type="entry name" value="Glyoxalase/Bleomycin resistance protein/Dihydroxybiphenyl dioxygenase"/>
    <property type="match status" value="1"/>
</dbReference>
<dbReference type="STRING" id="1171373.PACID_04400"/>
<dbReference type="InterPro" id="IPR029068">
    <property type="entry name" value="Glyas_Bleomycin-R_OHBP_Dase"/>
</dbReference>
<dbReference type="Proteomes" id="UP000000214">
    <property type="component" value="Chromosome"/>
</dbReference>
<dbReference type="KEGG" id="pbo:PACID_04400"/>
<organism evidence="2 3">
    <name type="scientific">Acidipropionibacterium acidipropionici (strain ATCC 4875 / DSM 20272 / JCM 6432 / NBRC 12425 / NCIMB 8070 / 4)</name>
    <name type="common">Propionibacterium acidipropionici</name>
    <dbReference type="NCBI Taxonomy" id="1171373"/>
    <lineage>
        <taxon>Bacteria</taxon>
        <taxon>Bacillati</taxon>
        <taxon>Actinomycetota</taxon>
        <taxon>Actinomycetes</taxon>
        <taxon>Propionibacteriales</taxon>
        <taxon>Propionibacteriaceae</taxon>
        <taxon>Acidipropionibacterium</taxon>
    </lineage>
</organism>
<dbReference type="AlphaFoldDB" id="K7S141"/>
<evidence type="ECO:0000313" key="3">
    <source>
        <dbReference type="Proteomes" id="UP000000214"/>
    </source>
</evidence>
<dbReference type="Pfam" id="PF18029">
    <property type="entry name" value="Glyoxalase_6"/>
    <property type="match status" value="1"/>
</dbReference>
<proteinExistence type="predicted"/>
<name>K7S141_ACIA4</name>
<reference evidence="2 3" key="1">
    <citation type="journal article" date="2012" name="BMC Genomics">
        <title>The genome sequence of Propionibacterium acidipropionici provides insights into its biotechnological and industrial potential.</title>
        <authorList>
            <person name="Parizzi L.P."/>
            <person name="Grassi M.C."/>
            <person name="Llerena L.A."/>
            <person name="Carazzolle M.F."/>
            <person name="Queiroz V.L."/>
            <person name="Lunardi I."/>
            <person name="Zeidler A.F."/>
            <person name="Teixeira P.J."/>
            <person name="Mieczkowski P."/>
            <person name="Rincones J."/>
            <person name="Pereira G.A."/>
        </authorList>
    </citation>
    <scope>NUCLEOTIDE SEQUENCE [LARGE SCALE GENOMIC DNA]</scope>
    <source>
        <strain evidence="3">ATCC 4875 / DSM 20272 / JCM 6432 / NBRC 12425 / NCIMB 8070</strain>
    </source>
</reference>
<gene>
    <name evidence="2" type="ordered locus">PACID_04400</name>
</gene>
<dbReference type="Gene3D" id="3.10.180.10">
    <property type="entry name" value="2,3-Dihydroxybiphenyl 1,2-Dioxygenase, domain 1"/>
    <property type="match status" value="1"/>
</dbReference>
<dbReference type="eggNOG" id="COG0346">
    <property type="taxonomic scope" value="Bacteria"/>
</dbReference>